<proteinExistence type="predicted"/>
<comment type="caution">
    <text evidence="1">The sequence shown here is derived from an EMBL/GenBank/DDBJ whole genome shotgun (WGS) entry which is preliminary data.</text>
</comment>
<protein>
    <submittedName>
        <fullName evidence="1">Uncharacterized protein</fullName>
    </submittedName>
</protein>
<organism evidence="1">
    <name type="scientific">bioreactor metagenome</name>
    <dbReference type="NCBI Taxonomy" id="1076179"/>
    <lineage>
        <taxon>unclassified sequences</taxon>
        <taxon>metagenomes</taxon>
        <taxon>ecological metagenomes</taxon>
    </lineage>
</organism>
<name>A0A645CKH5_9ZZZZ</name>
<sequence length="73" mass="8828">MKLTRRDLNSFIYCPSEGKFLQIFNIRHCWHPRCLNFEMHLNNEIVNYVFQYNKAFDIEKGDGKEEAIFLLEV</sequence>
<reference evidence="1" key="1">
    <citation type="submission" date="2019-08" db="EMBL/GenBank/DDBJ databases">
        <authorList>
            <person name="Kucharzyk K."/>
            <person name="Murdoch R.W."/>
            <person name="Higgins S."/>
            <person name="Loffler F."/>
        </authorList>
    </citation>
    <scope>NUCLEOTIDE SEQUENCE</scope>
</reference>
<evidence type="ECO:0000313" key="1">
    <source>
        <dbReference type="EMBL" id="MPM77252.1"/>
    </source>
</evidence>
<dbReference type="EMBL" id="VSSQ01027817">
    <property type="protein sequence ID" value="MPM77252.1"/>
    <property type="molecule type" value="Genomic_DNA"/>
</dbReference>
<accession>A0A645CKH5</accession>
<gene>
    <name evidence="1" type="ORF">SDC9_124252</name>
</gene>
<dbReference type="AlphaFoldDB" id="A0A645CKH5"/>